<evidence type="ECO:0000256" key="3">
    <source>
        <dbReference type="ARBA" id="ARBA00022679"/>
    </source>
</evidence>
<evidence type="ECO:0000256" key="2">
    <source>
        <dbReference type="ARBA" id="ARBA00022676"/>
    </source>
</evidence>
<name>A0AAI9SY69_9ASCO</name>
<evidence type="ECO:0000313" key="5">
    <source>
        <dbReference type="Proteomes" id="UP001202479"/>
    </source>
</evidence>
<proteinExistence type="inferred from homology"/>
<dbReference type="InterPro" id="IPR008630">
    <property type="entry name" value="Glyco_trans_34"/>
</dbReference>
<keyword evidence="3" id="KW-0808">Transferase</keyword>
<dbReference type="PANTHER" id="PTHR31306:SF10">
    <property type="entry name" value="ALPHA-1,6-MANNOSYLTRANSFERASE MNN11-RELATED"/>
    <property type="match status" value="1"/>
</dbReference>
<dbReference type="GeneID" id="73379893"/>
<dbReference type="GO" id="GO:0000136">
    <property type="term" value="C:mannan polymerase complex"/>
    <property type="evidence" value="ECO:0007669"/>
    <property type="project" value="TreeGrafter"/>
</dbReference>
<dbReference type="AlphaFoldDB" id="A0AAI9SY69"/>
<dbReference type="Gene3D" id="3.90.550.10">
    <property type="entry name" value="Spore Coat Polysaccharide Biosynthesis Protein SpsA, Chain A"/>
    <property type="match status" value="1"/>
</dbReference>
<accession>A0AAI9SY69</accession>
<evidence type="ECO:0000256" key="1">
    <source>
        <dbReference type="ARBA" id="ARBA00005664"/>
    </source>
</evidence>
<dbReference type="Proteomes" id="UP001202479">
    <property type="component" value="Unassembled WGS sequence"/>
</dbReference>
<keyword evidence="2" id="KW-0328">Glycosyltransferase</keyword>
<comment type="caution">
    <text evidence="4">The sequence shown here is derived from an EMBL/GenBank/DDBJ whole genome shotgun (WGS) entry which is preliminary data.</text>
</comment>
<evidence type="ECO:0000313" key="4">
    <source>
        <dbReference type="EMBL" id="KAI3404947.2"/>
    </source>
</evidence>
<protein>
    <submittedName>
        <fullName evidence="4">MNN11</fullName>
    </submittedName>
</protein>
<keyword evidence="5" id="KW-1185">Reference proteome</keyword>
<organism evidence="4 5">
    <name type="scientific">Candida oxycetoniae</name>
    <dbReference type="NCBI Taxonomy" id="497107"/>
    <lineage>
        <taxon>Eukaryota</taxon>
        <taxon>Fungi</taxon>
        <taxon>Dikarya</taxon>
        <taxon>Ascomycota</taxon>
        <taxon>Saccharomycotina</taxon>
        <taxon>Pichiomycetes</taxon>
        <taxon>Debaryomycetaceae</taxon>
        <taxon>Candida/Lodderomyces clade</taxon>
        <taxon>Candida</taxon>
    </lineage>
</organism>
<comment type="similarity">
    <text evidence="1">Belongs to the glycosyltransferase 34 family.</text>
</comment>
<dbReference type="GO" id="GO:0000009">
    <property type="term" value="F:alpha-1,6-mannosyltransferase activity"/>
    <property type="evidence" value="ECO:0007669"/>
    <property type="project" value="TreeGrafter"/>
</dbReference>
<dbReference type="PANTHER" id="PTHR31306">
    <property type="entry name" value="ALPHA-1,6-MANNOSYLTRANSFERASE MNN11-RELATED"/>
    <property type="match status" value="1"/>
</dbReference>
<dbReference type="GO" id="GO:0006487">
    <property type="term" value="P:protein N-linked glycosylation"/>
    <property type="evidence" value="ECO:0007669"/>
    <property type="project" value="TreeGrafter"/>
</dbReference>
<dbReference type="EMBL" id="JAHUZD010000072">
    <property type="protein sequence ID" value="KAI3404947.2"/>
    <property type="molecule type" value="Genomic_DNA"/>
</dbReference>
<dbReference type="InterPro" id="IPR029044">
    <property type="entry name" value="Nucleotide-diphossugar_trans"/>
</dbReference>
<sequence>MNNRKRLPLIIIGLLFLWYIFNPFAFISHIFHTSTVRSYPPPHPYSSKHTIETQLKSIYPRIQDANYLKQLGVRNLIASVKTPGYDEPELKSLNILDDEDTSVQKAKEDEQNEKDPLLKAKNYFKNQDKIVYRPKSLDNYPEVVIVTVVDFNKYSEGGLVKIVQNRVDYAHYQKCGLYVRWAQEFIPQLGSLAALEDDQKSKWVRLFCLRAAMFAFPHAQWFWYLDENGLIMDMSRNIQQILLNPEALEKQMLRDQPLIPPDGLIKTYKSTKAKSIKLIAAQLDTMIETGSFFVKNDAFGKALVDIWSDKLYLNYKSFPYETDSALTHILQWHPLVLSKTALVPAKAICAPHSSKDSKNTYQDGDFVASWSSCKTNEECESILNIYQNKLTESKP</sequence>
<reference evidence="4" key="1">
    <citation type="journal article" date="2022" name="DNA Res.">
        <title>Genome analysis of five recently described species of the CUG-Ser clade uncovers Candida theae as a new hybrid lineage with pathogenic potential in the Candida parapsilosis species complex.</title>
        <authorList>
            <person name="Mixao V."/>
            <person name="Del Olmo V."/>
            <person name="Hegedusova E."/>
            <person name="Saus E."/>
            <person name="Pryszcz L."/>
            <person name="Cillingova A."/>
            <person name="Nosek J."/>
            <person name="Gabaldon T."/>
        </authorList>
    </citation>
    <scope>NUCLEOTIDE SEQUENCE</scope>
    <source>
        <strain evidence="4">CBS 10844</strain>
    </source>
</reference>
<dbReference type="RefSeq" id="XP_049180692.1">
    <property type="nucleotide sequence ID" value="XM_049323487.1"/>
</dbReference>
<dbReference type="Pfam" id="PF05637">
    <property type="entry name" value="Glyco_transf_34"/>
    <property type="match status" value="1"/>
</dbReference>
<gene>
    <name evidence="4" type="ORF">KGF56_002276</name>
</gene>